<feature type="domain" description="BAR" evidence="9">
    <location>
        <begin position="35"/>
        <end position="251"/>
    </location>
</feature>
<comment type="caution">
    <text evidence="10">The sequence shown here is derived from an EMBL/GenBank/DDBJ whole genome shotgun (WGS) entry which is preliminary data.</text>
</comment>
<dbReference type="PANTHER" id="PTHR46514:SF1">
    <property type="entry name" value="BRIDGING INTEGRATOR 2"/>
    <property type="match status" value="1"/>
</dbReference>
<evidence type="ECO:0000256" key="8">
    <source>
        <dbReference type="SAM" id="MobiDB-lite"/>
    </source>
</evidence>
<dbReference type="GO" id="GO:0005543">
    <property type="term" value="F:phospholipid binding"/>
    <property type="evidence" value="ECO:0007669"/>
    <property type="project" value="TreeGrafter"/>
</dbReference>
<evidence type="ECO:0000256" key="7">
    <source>
        <dbReference type="SAM" id="Coils"/>
    </source>
</evidence>
<dbReference type="GO" id="GO:0002102">
    <property type="term" value="C:podosome"/>
    <property type="evidence" value="ECO:0007669"/>
    <property type="project" value="TreeGrafter"/>
</dbReference>
<dbReference type="AlphaFoldDB" id="A0AAV6H8L3"/>
<evidence type="ECO:0000256" key="2">
    <source>
        <dbReference type="ARBA" id="ARBA00004496"/>
    </source>
</evidence>
<keyword evidence="3" id="KW-0728">SH3 domain</keyword>
<keyword evidence="6" id="KW-0472">Membrane</keyword>
<dbReference type="InterPro" id="IPR004148">
    <property type="entry name" value="BAR_dom"/>
</dbReference>
<accession>A0AAV6H8L3</accession>
<evidence type="ECO:0000313" key="11">
    <source>
        <dbReference type="Proteomes" id="UP000823561"/>
    </source>
</evidence>
<dbReference type="GO" id="GO:0005737">
    <property type="term" value="C:cytoplasm"/>
    <property type="evidence" value="ECO:0007669"/>
    <property type="project" value="UniProtKB-SubCell"/>
</dbReference>
<dbReference type="PANTHER" id="PTHR46514">
    <property type="entry name" value="AMPHIPHYSIN"/>
    <property type="match status" value="1"/>
</dbReference>
<feature type="compositionally biased region" description="Low complexity" evidence="8">
    <location>
        <begin position="392"/>
        <end position="411"/>
    </location>
</feature>
<dbReference type="SMART" id="SM00721">
    <property type="entry name" value="BAR"/>
    <property type="match status" value="1"/>
</dbReference>
<dbReference type="InterPro" id="IPR027267">
    <property type="entry name" value="AH/BAR_dom_sf"/>
</dbReference>
<dbReference type="GO" id="GO:0006911">
    <property type="term" value="P:phagocytosis, engulfment"/>
    <property type="evidence" value="ECO:0007669"/>
    <property type="project" value="TreeGrafter"/>
</dbReference>
<feature type="compositionally biased region" description="Acidic residues" evidence="8">
    <location>
        <begin position="360"/>
        <end position="384"/>
    </location>
</feature>
<dbReference type="PRINTS" id="PR01251">
    <property type="entry name" value="AMPHIPHYSIN"/>
</dbReference>
<keyword evidence="5 7" id="KW-0175">Coiled coil</keyword>
<dbReference type="Proteomes" id="UP000823561">
    <property type="component" value="Chromosome 4"/>
</dbReference>
<feature type="coiled-coil region" evidence="7">
    <location>
        <begin position="163"/>
        <end position="201"/>
    </location>
</feature>
<evidence type="ECO:0000256" key="1">
    <source>
        <dbReference type="ARBA" id="ARBA00004308"/>
    </source>
</evidence>
<dbReference type="InterPro" id="IPR003005">
    <property type="entry name" value="Amphiphysin"/>
</dbReference>
<comment type="subcellular location">
    <subcellularLocation>
        <location evidence="2">Cytoplasm</location>
    </subcellularLocation>
    <subcellularLocation>
        <location evidence="1">Endomembrane system</location>
    </subcellularLocation>
</comment>
<dbReference type="Gene3D" id="1.20.1270.60">
    <property type="entry name" value="Arfaptin homology (AH) domain/BAR domain"/>
    <property type="match status" value="1"/>
</dbReference>
<evidence type="ECO:0000256" key="6">
    <source>
        <dbReference type="ARBA" id="ARBA00023136"/>
    </source>
</evidence>
<evidence type="ECO:0000256" key="4">
    <source>
        <dbReference type="ARBA" id="ARBA00022490"/>
    </source>
</evidence>
<evidence type="ECO:0000256" key="3">
    <source>
        <dbReference type="ARBA" id="ARBA00022443"/>
    </source>
</evidence>
<dbReference type="SUPFAM" id="SSF103657">
    <property type="entry name" value="BAR/IMD domain-like"/>
    <property type="match status" value="1"/>
</dbReference>
<keyword evidence="4" id="KW-0963">Cytoplasm</keyword>
<evidence type="ECO:0000256" key="5">
    <source>
        <dbReference type="ARBA" id="ARBA00023054"/>
    </source>
</evidence>
<reference evidence="10" key="1">
    <citation type="submission" date="2020-10" db="EMBL/GenBank/DDBJ databases">
        <title>Chromosome-scale genome assembly of the Allis shad, Alosa alosa.</title>
        <authorList>
            <person name="Margot Z."/>
            <person name="Christophe K."/>
            <person name="Cabau C."/>
            <person name="Louis A."/>
            <person name="Berthelot C."/>
            <person name="Parey E."/>
            <person name="Roest Crollius H."/>
            <person name="Montfort J."/>
            <person name="Robinson-Rechavi M."/>
            <person name="Bucao C."/>
            <person name="Bouchez O."/>
            <person name="Gislard M."/>
            <person name="Lluch J."/>
            <person name="Milhes M."/>
            <person name="Lampietro C."/>
            <person name="Lopez Roques C."/>
            <person name="Donnadieu C."/>
            <person name="Braasch I."/>
            <person name="Desvignes T."/>
            <person name="Postlethwait J."/>
            <person name="Bobe J."/>
            <person name="Guiguen Y."/>
        </authorList>
    </citation>
    <scope>NUCLEOTIDE SEQUENCE</scope>
    <source>
        <strain evidence="10">M-15738</strain>
        <tissue evidence="10">Blood</tissue>
    </source>
</reference>
<dbReference type="GO" id="GO:0071800">
    <property type="term" value="P:podosome assembly"/>
    <property type="evidence" value="ECO:0007669"/>
    <property type="project" value="TreeGrafter"/>
</dbReference>
<name>A0AAV6H8L3_9TELE</name>
<feature type="region of interest" description="Disordered" evidence="8">
    <location>
        <begin position="287"/>
        <end position="474"/>
    </location>
</feature>
<feature type="compositionally biased region" description="Polar residues" evidence="8">
    <location>
        <begin position="1"/>
        <end position="15"/>
    </location>
</feature>
<gene>
    <name evidence="10" type="ORF">AALO_G00054940</name>
</gene>
<dbReference type="PROSITE" id="PS51021">
    <property type="entry name" value="BAR"/>
    <property type="match status" value="1"/>
</dbReference>
<keyword evidence="11" id="KW-1185">Reference proteome</keyword>
<dbReference type="GO" id="GO:0097320">
    <property type="term" value="P:plasma membrane tubulation"/>
    <property type="evidence" value="ECO:0007669"/>
    <property type="project" value="TreeGrafter"/>
</dbReference>
<evidence type="ECO:0000313" key="10">
    <source>
        <dbReference type="EMBL" id="KAG5282342.1"/>
    </source>
</evidence>
<evidence type="ECO:0000259" key="9">
    <source>
        <dbReference type="PROSITE" id="PS51021"/>
    </source>
</evidence>
<proteinExistence type="predicted"/>
<feature type="region of interest" description="Disordered" evidence="8">
    <location>
        <begin position="1"/>
        <end position="25"/>
    </location>
</feature>
<sequence length="474" mass="53333">MDSSKTSVNAATSPKQKGAFAKRVQRQFSRTQEKVLQRFGKSEVTKDEQFEYYVQDLNEQQSDGSRIYKDLKAYHNAVKVMREASKRLSHSLYDTYESDWNGLEDLGAIVEGQDLLWNDYETKVLDQAARTMESYMTQFPDVKERVAKRNRKLVDYDSSRHHLEALESAKKRDDVKIAKAKEELQTAKSVYEDINNELKEELPVLFGSRIGCYVSVFQAISNLSEVLYKELNTINRDFQDVLTGLKDQHPDKVFVINNLQRSASMKRRSLISPRAWRASFSEFQSTISPRGSLRRKNPTSPLRSVARPSLEGYSPEPELRPTPAESIVEVRDDEVSSTHSEQPLAEALNGASGARWSEKVEEEEKEEEEEEEEEDEEEEEEKPQEDDKQGKQELTAESAAAGAGPKAANSNYPEAKAAEDPQVNKPDSSEAPVSNVVLENGEASDRQNAGADVSSTHSKGAAAKDSGLHRETVM</sequence>
<dbReference type="FunFam" id="1.20.1270.60:FF:000013">
    <property type="entry name" value="Amphiphysin isoform 2"/>
    <property type="match status" value="1"/>
</dbReference>
<dbReference type="GO" id="GO:0001891">
    <property type="term" value="C:phagocytic cup"/>
    <property type="evidence" value="ECO:0007669"/>
    <property type="project" value="TreeGrafter"/>
</dbReference>
<dbReference type="GO" id="GO:0012505">
    <property type="term" value="C:endomembrane system"/>
    <property type="evidence" value="ECO:0007669"/>
    <property type="project" value="UniProtKB-SubCell"/>
</dbReference>
<organism evidence="10 11">
    <name type="scientific">Alosa alosa</name>
    <name type="common">allis shad</name>
    <dbReference type="NCBI Taxonomy" id="278164"/>
    <lineage>
        <taxon>Eukaryota</taxon>
        <taxon>Metazoa</taxon>
        <taxon>Chordata</taxon>
        <taxon>Craniata</taxon>
        <taxon>Vertebrata</taxon>
        <taxon>Euteleostomi</taxon>
        <taxon>Actinopterygii</taxon>
        <taxon>Neopterygii</taxon>
        <taxon>Teleostei</taxon>
        <taxon>Clupei</taxon>
        <taxon>Clupeiformes</taxon>
        <taxon>Clupeoidei</taxon>
        <taxon>Clupeidae</taxon>
        <taxon>Alosa</taxon>
    </lineage>
</organism>
<dbReference type="EMBL" id="JADWDJ010000004">
    <property type="protein sequence ID" value="KAG5282342.1"/>
    <property type="molecule type" value="Genomic_DNA"/>
</dbReference>
<dbReference type="Pfam" id="PF03114">
    <property type="entry name" value="BAR"/>
    <property type="match status" value="1"/>
</dbReference>
<protein>
    <recommendedName>
        <fullName evidence="9">BAR domain-containing protein</fullName>
    </recommendedName>
</protein>